<feature type="domain" description="SIS" evidence="2">
    <location>
        <begin position="24"/>
        <end position="176"/>
    </location>
</feature>
<protein>
    <submittedName>
        <fullName evidence="3">Glucosamine--fructose-6-phosphate aminotransferase</fullName>
    </submittedName>
</protein>
<keyword evidence="1" id="KW-0677">Repeat</keyword>
<dbReference type="SUPFAM" id="SSF53697">
    <property type="entry name" value="SIS domain"/>
    <property type="match status" value="1"/>
</dbReference>
<dbReference type="Pfam" id="PF01380">
    <property type="entry name" value="SIS"/>
    <property type="match status" value="2"/>
</dbReference>
<dbReference type="InterPro" id="IPR001347">
    <property type="entry name" value="SIS_dom"/>
</dbReference>
<keyword evidence="3" id="KW-0808">Transferase</keyword>
<dbReference type="OrthoDB" id="106547at2"/>
<dbReference type="InterPro" id="IPR046348">
    <property type="entry name" value="SIS_dom_sf"/>
</dbReference>
<dbReference type="PANTHER" id="PTHR10937:SF8">
    <property type="entry name" value="AMINOTRANSFERASE-RELATED"/>
    <property type="match status" value="1"/>
</dbReference>
<comment type="caution">
    <text evidence="3">The sequence shown here is derived from an EMBL/GenBank/DDBJ whole genome shotgun (WGS) entry which is preliminary data.</text>
</comment>
<dbReference type="CDD" id="cd05008">
    <property type="entry name" value="SIS_GlmS_GlmD_1"/>
    <property type="match status" value="1"/>
</dbReference>
<keyword evidence="3" id="KW-0032">Aminotransferase</keyword>
<reference evidence="3 4" key="1">
    <citation type="submission" date="2018-03" db="EMBL/GenBank/DDBJ databases">
        <title>Draft genome of Deinococcus sp. OD32.</title>
        <authorList>
            <person name="Wang X.-P."/>
            <person name="Du Z.-J."/>
        </authorList>
    </citation>
    <scope>NUCLEOTIDE SEQUENCE [LARGE SCALE GENOMIC DNA]</scope>
    <source>
        <strain evidence="3 4">OD32</strain>
    </source>
</reference>
<dbReference type="AlphaFoldDB" id="A0A2T3W381"/>
<dbReference type="GO" id="GO:0097367">
    <property type="term" value="F:carbohydrate derivative binding"/>
    <property type="evidence" value="ECO:0007669"/>
    <property type="project" value="InterPro"/>
</dbReference>
<dbReference type="InterPro" id="IPR035466">
    <property type="entry name" value="GlmS/AgaS_SIS"/>
</dbReference>
<sequence length="337" mass="34421">MLREAREAPQVVTRQAGDASIERAAQTIAAFAPSFVVTLARGSSDHAATTLRYGIETHLRLPVVSAAPSVAGVYHADVSYQGALVLAISQSGGSPDLVETLAQARRGGALTCALVNTLGSPLAHAADLVLPLHAGEERAVAATKSYLAALTLGAQLLCAWRPDEALSAALHRLPGALDAVLAQEERAVAAAGRLTGDQTTLVLGRGLHAGVAAEAALKLQETAGVGALAFSTAEFAHGPARLAEPGTPALFFQARDATAPFTADSLSTLRGYGAQITLIGDDVPGQAADLPTPPTGHALTDPAVSALAAQLLIAHAALRRGENPDAPPRLAKVTRTR</sequence>
<organism evidence="3 4">
    <name type="scientific">Deinococcus arcticus</name>
    <dbReference type="NCBI Taxonomy" id="2136176"/>
    <lineage>
        <taxon>Bacteria</taxon>
        <taxon>Thermotogati</taxon>
        <taxon>Deinococcota</taxon>
        <taxon>Deinococci</taxon>
        <taxon>Deinococcales</taxon>
        <taxon>Deinococcaceae</taxon>
        <taxon>Deinococcus</taxon>
    </lineage>
</organism>
<dbReference type="EMBL" id="PYSV01000039">
    <property type="protein sequence ID" value="PTA66355.1"/>
    <property type="molecule type" value="Genomic_DNA"/>
</dbReference>
<evidence type="ECO:0000259" key="2">
    <source>
        <dbReference type="PROSITE" id="PS51464"/>
    </source>
</evidence>
<evidence type="ECO:0000313" key="4">
    <source>
        <dbReference type="Proteomes" id="UP000240317"/>
    </source>
</evidence>
<evidence type="ECO:0000256" key="1">
    <source>
        <dbReference type="ARBA" id="ARBA00022737"/>
    </source>
</evidence>
<dbReference type="PANTHER" id="PTHR10937">
    <property type="entry name" value="GLUCOSAMINE--FRUCTOSE-6-PHOSPHATE AMINOTRANSFERASE, ISOMERIZING"/>
    <property type="match status" value="1"/>
</dbReference>
<dbReference type="InterPro" id="IPR035490">
    <property type="entry name" value="GlmS/FrlB_SIS"/>
</dbReference>
<name>A0A2T3W381_9DEIO</name>
<dbReference type="PROSITE" id="PS51464">
    <property type="entry name" value="SIS"/>
    <property type="match status" value="2"/>
</dbReference>
<dbReference type="CDD" id="cd05009">
    <property type="entry name" value="SIS_GlmS_GlmD_2"/>
    <property type="match status" value="1"/>
</dbReference>
<evidence type="ECO:0000313" key="3">
    <source>
        <dbReference type="EMBL" id="PTA66355.1"/>
    </source>
</evidence>
<keyword evidence="4" id="KW-1185">Reference proteome</keyword>
<dbReference type="GO" id="GO:1901135">
    <property type="term" value="P:carbohydrate derivative metabolic process"/>
    <property type="evidence" value="ECO:0007669"/>
    <property type="project" value="InterPro"/>
</dbReference>
<accession>A0A2T3W381</accession>
<dbReference type="Proteomes" id="UP000240317">
    <property type="component" value="Unassembled WGS sequence"/>
</dbReference>
<gene>
    <name evidence="3" type="ORF">C8263_18405</name>
</gene>
<dbReference type="GO" id="GO:0008483">
    <property type="term" value="F:transaminase activity"/>
    <property type="evidence" value="ECO:0007669"/>
    <property type="project" value="UniProtKB-KW"/>
</dbReference>
<proteinExistence type="predicted"/>
<dbReference type="Gene3D" id="3.40.50.10490">
    <property type="entry name" value="Glucose-6-phosphate isomerase like protein, domain 1"/>
    <property type="match status" value="2"/>
</dbReference>
<feature type="domain" description="SIS" evidence="2">
    <location>
        <begin position="190"/>
        <end position="327"/>
    </location>
</feature>